<gene>
    <name evidence="10" type="ORF">RRG08_017956</name>
</gene>
<dbReference type="PANTHER" id="PTHR32178:SF6">
    <property type="entry name" value="IG-LIKE DOMAIN-CONTAINING PROTEIN"/>
    <property type="match status" value="1"/>
</dbReference>
<evidence type="ECO:0000256" key="7">
    <source>
        <dbReference type="ARBA" id="ARBA00023180"/>
    </source>
</evidence>
<keyword evidence="4 8" id="KW-0732">Signal</keyword>
<dbReference type="Gene3D" id="2.60.40.10">
    <property type="entry name" value="Immunoglobulins"/>
    <property type="match status" value="1"/>
</dbReference>
<evidence type="ECO:0000256" key="2">
    <source>
        <dbReference type="ARBA" id="ARBA00008727"/>
    </source>
</evidence>
<dbReference type="InterPro" id="IPR036179">
    <property type="entry name" value="Ig-like_dom_sf"/>
</dbReference>
<dbReference type="AlphaFoldDB" id="A0AAE0ZEU7"/>
<name>A0AAE0ZEU7_9GAST</name>
<feature type="domain" description="Ig-like" evidence="9">
    <location>
        <begin position="229"/>
        <end position="296"/>
    </location>
</feature>
<sequence length="530" mass="61638">MRVLVFILVLLWLQKHSVKKCYHKNCRLLTTTLAQSIESKGGTRRHMVDLKTEKNRVVLAIDRRDQQHLIRADKRSVVESVSNTGRPTGRNNKISFFSQAATTQHSNGIISKKERQNNSINRKFRHKEQLFEKNDSRKRSFENENWVRNVTVSTRKLLLEKNRRAKKEKRFLSNLKSSLKKHLKNRHGSWAVSRKEAEKLFQKYNQCITDRLDLLQADEFPIKAFMAVEGEKIMMECKVCYRPDFDAASQKAVWQVLGHEATDTHAVTPNEKIKILKDNTLVIKDIDVDDAGQYYCVEHRDYMAIYQLDVFLTDKRRHVRVGIDEPRAEEFLLDRNLRVYTTWAPWSECNTCGRPGTRIRVGQCTVKKIYVDLPVFPRDYPLMVLYPEGIPCHSTALPSHMRRLHQIGERHSETIILPCMEPCPTAPPTRVVTDKNGDVLEILEPGFYSVKEKPTLPPIVKRKVFYEPEKSHLILRCPGDLDRSLVHWARGQRTVDPAHVKRQTQGRVWLDSSVMLHFDPLLLSDTAVYK</sequence>
<protein>
    <recommendedName>
        <fullName evidence="9">Ig-like domain-containing protein</fullName>
    </recommendedName>
</protein>
<evidence type="ECO:0000256" key="5">
    <source>
        <dbReference type="ARBA" id="ARBA00022989"/>
    </source>
</evidence>
<dbReference type="SUPFAM" id="SSF48726">
    <property type="entry name" value="Immunoglobulin"/>
    <property type="match status" value="1"/>
</dbReference>
<evidence type="ECO:0000256" key="4">
    <source>
        <dbReference type="ARBA" id="ARBA00022729"/>
    </source>
</evidence>
<dbReference type="EMBL" id="JAWDGP010004170">
    <property type="protein sequence ID" value="KAK3767082.1"/>
    <property type="molecule type" value="Genomic_DNA"/>
</dbReference>
<keyword evidence="5" id="KW-1133">Transmembrane helix</keyword>
<evidence type="ECO:0000256" key="1">
    <source>
        <dbReference type="ARBA" id="ARBA00004479"/>
    </source>
</evidence>
<keyword evidence="3" id="KW-0812">Transmembrane</keyword>
<dbReference type="PANTHER" id="PTHR32178">
    <property type="entry name" value="FAM187"/>
    <property type="match status" value="1"/>
</dbReference>
<reference evidence="10" key="1">
    <citation type="journal article" date="2023" name="G3 (Bethesda)">
        <title>A reference genome for the long-term kleptoplast-retaining sea slug Elysia crispata morphotype clarki.</title>
        <authorList>
            <person name="Eastman K.E."/>
            <person name="Pendleton A.L."/>
            <person name="Shaikh M.A."/>
            <person name="Suttiyut T."/>
            <person name="Ogas R."/>
            <person name="Tomko P."/>
            <person name="Gavelis G."/>
            <person name="Widhalm J.R."/>
            <person name="Wisecaver J.H."/>
        </authorList>
    </citation>
    <scope>NUCLEOTIDE SEQUENCE</scope>
    <source>
        <strain evidence="10">ECLA1</strain>
    </source>
</reference>
<evidence type="ECO:0000259" key="9">
    <source>
        <dbReference type="PROSITE" id="PS50835"/>
    </source>
</evidence>
<evidence type="ECO:0000256" key="8">
    <source>
        <dbReference type="SAM" id="SignalP"/>
    </source>
</evidence>
<accession>A0AAE0ZEU7</accession>
<feature type="signal peptide" evidence="8">
    <location>
        <begin position="1"/>
        <end position="19"/>
    </location>
</feature>
<organism evidence="10 11">
    <name type="scientific">Elysia crispata</name>
    <name type="common">lettuce slug</name>
    <dbReference type="NCBI Taxonomy" id="231223"/>
    <lineage>
        <taxon>Eukaryota</taxon>
        <taxon>Metazoa</taxon>
        <taxon>Spiralia</taxon>
        <taxon>Lophotrochozoa</taxon>
        <taxon>Mollusca</taxon>
        <taxon>Gastropoda</taxon>
        <taxon>Heterobranchia</taxon>
        <taxon>Euthyneura</taxon>
        <taxon>Panpulmonata</taxon>
        <taxon>Sacoglossa</taxon>
        <taxon>Placobranchoidea</taxon>
        <taxon>Plakobranchidae</taxon>
        <taxon>Elysia</taxon>
    </lineage>
</organism>
<proteinExistence type="inferred from homology"/>
<comment type="similarity">
    <text evidence="2">Belongs to the FAM187 family.</text>
</comment>
<keyword evidence="11" id="KW-1185">Reference proteome</keyword>
<comment type="caution">
    <text evidence="10">The sequence shown here is derived from an EMBL/GenBank/DDBJ whole genome shotgun (WGS) entry which is preliminary data.</text>
</comment>
<dbReference type="Proteomes" id="UP001283361">
    <property type="component" value="Unassembled WGS sequence"/>
</dbReference>
<evidence type="ECO:0000256" key="6">
    <source>
        <dbReference type="ARBA" id="ARBA00023136"/>
    </source>
</evidence>
<dbReference type="GO" id="GO:0016020">
    <property type="term" value="C:membrane"/>
    <property type="evidence" value="ECO:0007669"/>
    <property type="project" value="UniProtKB-SubCell"/>
</dbReference>
<keyword evidence="6" id="KW-0472">Membrane</keyword>
<dbReference type="InterPro" id="IPR007110">
    <property type="entry name" value="Ig-like_dom"/>
</dbReference>
<keyword evidence="7" id="KW-0325">Glycoprotein</keyword>
<dbReference type="PROSITE" id="PS50835">
    <property type="entry name" value="IG_LIKE"/>
    <property type="match status" value="1"/>
</dbReference>
<evidence type="ECO:0000313" key="11">
    <source>
        <dbReference type="Proteomes" id="UP001283361"/>
    </source>
</evidence>
<feature type="chain" id="PRO_5041937042" description="Ig-like domain-containing protein" evidence="8">
    <location>
        <begin position="20"/>
        <end position="530"/>
    </location>
</feature>
<evidence type="ECO:0000313" key="10">
    <source>
        <dbReference type="EMBL" id="KAK3767082.1"/>
    </source>
</evidence>
<evidence type="ECO:0000256" key="3">
    <source>
        <dbReference type="ARBA" id="ARBA00022692"/>
    </source>
</evidence>
<dbReference type="InterPro" id="IPR039311">
    <property type="entry name" value="FAM187A/B"/>
</dbReference>
<comment type="subcellular location">
    <subcellularLocation>
        <location evidence="1">Membrane</location>
        <topology evidence="1">Single-pass type I membrane protein</topology>
    </subcellularLocation>
</comment>
<dbReference type="InterPro" id="IPR013783">
    <property type="entry name" value="Ig-like_fold"/>
</dbReference>